<keyword evidence="6" id="KW-0812">Transmembrane</keyword>
<dbReference type="SUPFAM" id="SSF55874">
    <property type="entry name" value="ATPase domain of HSP90 chaperone/DNA topoisomerase II/histidine kinase"/>
    <property type="match status" value="1"/>
</dbReference>
<dbReference type="PROSITE" id="PS50885">
    <property type="entry name" value="HAMP"/>
    <property type="match status" value="1"/>
</dbReference>
<dbReference type="RefSeq" id="WP_261499370.1">
    <property type="nucleotide sequence ID" value="NZ_JAODYH010000003.1"/>
</dbReference>
<keyword evidence="5" id="KW-0808">Transferase</keyword>
<dbReference type="InterPro" id="IPR004358">
    <property type="entry name" value="Sig_transdc_His_kin-like_C"/>
</dbReference>
<dbReference type="InterPro" id="IPR005467">
    <property type="entry name" value="His_kinase_dom"/>
</dbReference>
<dbReference type="InterPro" id="IPR013727">
    <property type="entry name" value="2CSK_N"/>
</dbReference>
<dbReference type="SUPFAM" id="SSF47384">
    <property type="entry name" value="Homodimeric domain of signal transducing histidine kinase"/>
    <property type="match status" value="1"/>
</dbReference>
<accession>A0ABT2PKH5</accession>
<dbReference type="PANTHER" id="PTHR45436">
    <property type="entry name" value="SENSOR HISTIDINE KINASE YKOH"/>
    <property type="match status" value="1"/>
</dbReference>
<protein>
    <recommendedName>
        <fullName evidence="3">histidine kinase</fullName>
        <ecNumber evidence="3">2.7.13.3</ecNumber>
    </recommendedName>
</protein>
<evidence type="ECO:0000256" key="7">
    <source>
        <dbReference type="ARBA" id="ARBA00022777"/>
    </source>
</evidence>
<keyword evidence="10" id="KW-0472">Membrane</keyword>
<keyword evidence="14" id="KW-1185">Reference proteome</keyword>
<evidence type="ECO:0000313" key="13">
    <source>
        <dbReference type="EMBL" id="MCT9810361.1"/>
    </source>
</evidence>
<evidence type="ECO:0000256" key="2">
    <source>
        <dbReference type="ARBA" id="ARBA00004370"/>
    </source>
</evidence>
<feature type="domain" description="HAMP" evidence="12">
    <location>
        <begin position="181"/>
        <end position="233"/>
    </location>
</feature>
<dbReference type="InterPro" id="IPR036890">
    <property type="entry name" value="HATPase_C_sf"/>
</dbReference>
<comment type="caution">
    <text evidence="13">The sequence shown here is derived from an EMBL/GenBank/DDBJ whole genome shotgun (WGS) entry which is preliminary data.</text>
</comment>
<evidence type="ECO:0000313" key="14">
    <source>
        <dbReference type="Proteomes" id="UP001525968"/>
    </source>
</evidence>
<dbReference type="EMBL" id="JAODYH010000003">
    <property type="protein sequence ID" value="MCT9810361.1"/>
    <property type="molecule type" value="Genomic_DNA"/>
</dbReference>
<keyword evidence="8" id="KW-1133">Transmembrane helix</keyword>
<dbReference type="CDD" id="cd00082">
    <property type="entry name" value="HisKA"/>
    <property type="match status" value="1"/>
</dbReference>
<dbReference type="Gene3D" id="1.10.287.130">
    <property type="match status" value="1"/>
</dbReference>
<dbReference type="PANTHER" id="PTHR45436:SF5">
    <property type="entry name" value="SENSOR HISTIDINE KINASE TRCS"/>
    <property type="match status" value="1"/>
</dbReference>
<dbReference type="Pfam" id="PF08521">
    <property type="entry name" value="2CSK_N"/>
    <property type="match status" value="1"/>
</dbReference>
<organism evidence="13 14">
    <name type="scientific">Acidovorax bellezanensis</name>
    <dbReference type="NCBI Taxonomy" id="2976702"/>
    <lineage>
        <taxon>Bacteria</taxon>
        <taxon>Pseudomonadati</taxon>
        <taxon>Pseudomonadota</taxon>
        <taxon>Betaproteobacteria</taxon>
        <taxon>Burkholderiales</taxon>
        <taxon>Comamonadaceae</taxon>
        <taxon>Acidovorax</taxon>
    </lineage>
</organism>
<dbReference type="InterPro" id="IPR003661">
    <property type="entry name" value="HisK_dim/P_dom"/>
</dbReference>
<dbReference type="InterPro" id="IPR050428">
    <property type="entry name" value="TCS_sensor_his_kinase"/>
</dbReference>
<proteinExistence type="predicted"/>
<dbReference type="Pfam" id="PF00512">
    <property type="entry name" value="HisKA"/>
    <property type="match status" value="1"/>
</dbReference>
<dbReference type="SMART" id="SM00387">
    <property type="entry name" value="HATPase_c"/>
    <property type="match status" value="1"/>
</dbReference>
<comment type="catalytic activity">
    <reaction evidence="1">
        <text>ATP + protein L-histidine = ADP + protein N-phospho-L-histidine.</text>
        <dbReference type="EC" id="2.7.13.3"/>
    </reaction>
</comment>
<evidence type="ECO:0000259" key="12">
    <source>
        <dbReference type="PROSITE" id="PS50885"/>
    </source>
</evidence>
<evidence type="ECO:0000256" key="8">
    <source>
        <dbReference type="ARBA" id="ARBA00022989"/>
    </source>
</evidence>
<dbReference type="InterPro" id="IPR003660">
    <property type="entry name" value="HAMP_dom"/>
</dbReference>
<evidence type="ECO:0000256" key="10">
    <source>
        <dbReference type="ARBA" id="ARBA00023136"/>
    </source>
</evidence>
<evidence type="ECO:0000256" key="6">
    <source>
        <dbReference type="ARBA" id="ARBA00022692"/>
    </source>
</evidence>
<evidence type="ECO:0000256" key="3">
    <source>
        <dbReference type="ARBA" id="ARBA00012438"/>
    </source>
</evidence>
<evidence type="ECO:0000256" key="5">
    <source>
        <dbReference type="ARBA" id="ARBA00022679"/>
    </source>
</evidence>
<dbReference type="SMART" id="SM00388">
    <property type="entry name" value="HisKA"/>
    <property type="match status" value="1"/>
</dbReference>
<dbReference type="PROSITE" id="PS50109">
    <property type="entry name" value="HIS_KIN"/>
    <property type="match status" value="1"/>
</dbReference>
<name>A0ABT2PKH5_9BURK</name>
<feature type="domain" description="Histidine kinase" evidence="11">
    <location>
        <begin position="241"/>
        <end position="465"/>
    </location>
</feature>
<keyword evidence="9" id="KW-0902">Two-component regulatory system</keyword>
<evidence type="ECO:0000256" key="9">
    <source>
        <dbReference type="ARBA" id="ARBA00023012"/>
    </source>
</evidence>
<dbReference type="InterPro" id="IPR036097">
    <property type="entry name" value="HisK_dim/P_sf"/>
</dbReference>
<dbReference type="Gene3D" id="3.30.565.10">
    <property type="entry name" value="Histidine kinase-like ATPase, C-terminal domain"/>
    <property type="match status" value="1"/>
</dbReference>
<evidence type="ECO:0000256" key="4">
    <source>
        <dbReference type="ARBA" id="ARBA00022553"/>
    </source>
</evidence>
<comment type="subcellular location">
    <subcellularLocation>
        <location evidence="2">Membrane</location>
    </subcellularLocation>
</comment>
<dbReference type="GO" id="GO:0016301">
    <property type="term" value="F:kinase activity"/>
    <property type="evidence" value="ECO:0007669"/>
    <property type="project" value="UniProtKB-KW"/>
</dbReference>
<reference evidence="13 14" key="1">
    <citation type="submission" date="2022-09" db="EMBL/GenBank/DDBJ databases">
        <title>Draft genome of isolate Be4.</title>
        <authorList>
            <person name="Sanchez-Castro I."/>
            <person name="Martinez-Rodriguez P."/>
            <person name="Descostes M."/>
            <person name="Merroun M."/>
        </authorList>
    </citation>
    <scope>NUCLEOTIDE SEQUENCE [LARGE SCALE GENOMIC DNA]</scope>
    <source>
        <strain evidence="13 14">Be4</strain>
    </source>
</reference>
<evidence type="ECO:0000256" key="1">
    <source>
        <dbReference type="ARBA" id="ARBA00000085"/>
    </source>
</evidence>
<dbReference type="Proteomes" id="UP001525968">
    <property type="component" value="Unassembled WGS sequence"/>
</dbReference>
<dbReference type="InterPro" id="IPR003594">
    <property type="entry name" value="HATPase_dom"/>
</dbReference>
<dbReference type="PRINTS" id="PR00344">
    <property type="entry name" value="BCTRLSENSOR"/>
</dbReference>
<evidence type="ECO:0000259" key="11">
    <source>
        <dbReference type="PROSITE" id="PS50109"/>
    </source>
</evidence>
<dbReference type="EC" id="2.7.13.3" evidence="3"/>
<keyword evidence="4" id="KW-0597">Phosphoprotein</keyword>
<keyword evidence="7 13" id="KW-0418">Kinase</keyword>
<dbReference type="Pfam" id="PF02518">
    <property type="entry name" value="HATPase_c"/>
    <property type="match status" value="1"/>
</dbReference>
<gene>
    <name evidence="13" type="ORF">N0K08_06940</name>
</gene>
<sequence>MTSNLRFRLLLLLVLPLSVLALMGSWFAYRSAEAAGGQHDQRLMRMLPSLADAVLAPPMTPQVPPLVMLPQVVEDFLRQRQNDAGYAIADLKGRVLAGDTWIRVVVPSTSVAEFHSQEFGGITYRVAVLRTETAGAGEMVVALADGSDIRLQWAQQLLLRVLLPNVLLIAAAAVAIYWSVRQAFEPLVALADAVERRSPRDLSPIDEAASPDEVRPLVRSLNRLFGLVDAQAQGQRRFVADAAHQLRTPLAALQAQVEAWALMVQAAPASGPKERTLVLSETQINQLRDATRRTSQLARQLLALSRADARQAEVQPLQRVDLKDLSESLLEIFFEQASAKGIDFGLEVEPASVWGHAWLLRELWSNLVDNALKYTPEGGRVTLRCGVGEGGAFLEVEDDGPGVPEAERERILQRFYRVPGASGEGSGLGLSIADEIAQLHQARLVLGEGSGGAGLRVVLSFPPEPTVPAGQKV</sequence>